<keyword evidence="2" id="KW-0732">Signal</keyword>
<evidence type="ECO:0000256" key="1">
    <source>
        <dbReference type="SAM" id="MobiDB-lite"/>
    </source>
</evidence>
<dbReference type="PROSITE" id="PS51257">
    <property type="entry name" value="PROKAR_LIPOPROTEIN"/>
    <property type="match status" value="1"/>
</dbReference>
<comment type="caution">
    <text evidence="3">The sequence shown here is derived from an EMBL/GenBank/DDBJ whole genome shotgun (WGS) entry which is preliminary data.</text>
</comment>
<gene>
    <name evidence="3" type="ORF">QOZ95_003968</name>
</gene>
<feature type="region of interest" description="Disordered" evidence="1">
    <location>
        <begin position="26"/>
        <end position="51"/>
    </location>
</feature>
<evidence type="ECO:0000313" key="3">
    <source>
        <dbReference type="EMBL" id="MDQ0495785.1"/>
    </source>
</evidence>
<protein>
    <submittedName>
        <fullName evidence="3">ABC-type Fe3+-hydroxamate transport system substrate-binding protein</fullName>
    </submittedName>
</protein>
<accession>A0ABU0L269</accession>
<dbReference type="EMBL" id="JAUSWA010000027">
    <property type="protein sequence ID" value="MDQ0495785.1"/>
    <property type="molecule type" value="Genomic_DNA"/>
</dbReference>
<sequence>MKKKSFFMLTALMLVLSVFISACTGGSNRSNSAPASGEKEEPTSAETRSFKTVKGDMQIPVKPQRIVTDFYGGDYCP</sequence>
<feature type="chain" id="PRO_5045762984" evidence="2">
    <location>
        <begin position="23"/>
        <end position="77"/>
    </location>
</feature>
<feature type="signal peptide" evidence="2">
    <location>
        <begin position="1"/>
        <end position="22"/>
    </location>
</feature>
<name>A0ABU0L269_9BACL</name>
<dbReference type="Proteomes" id="UP001242811">
    <property type="component" value="Unassembled WGS sequence"/>
</dbReference>
<organism evidence="3 4">
    <name type="scientific">Paenibacillus brasilensis</name>
    <dbReference type="NCBI Taxonomy" id="128574"/>
    <lineage>
        <taxon>Bacteria</taxon>
        <taxon>Bacillati</taxon>
        <taxon>Bacillota</taxon>
        <taxon>Bacilli</taxon>
        <taxon>Bacillales</taxon>
        <taxon>Paenibacillaceae</taxon>
        <taxon>Paenibacillus</taxon>
    </lineage>
</organism>
<evidence type="ECO:0000256" key="2">
    <source>
        <dbReference type="SAM" id="SignalP"/>
    </source>
</evidence>
<keyword evidence="4" id="KW-1185">Reference proteome</keyword>
<proteinExistence type="predicted"/>
<evidence type="ECO:0000313" key="4">
    <source>
        <dbReference type="Proteomes" id="UP001242811"/>
    </source>
</evidence>
<reference evidence="3 4" key="1">
    <citation type="submission" date="2023-07" db="EMBL/GenBank/DDBJ databases">
        <title>Genomic Encyclopedia of Type Strains, Phase IV (KMG-IV): sequencing the most valuable type-strain genomes for metagenomic binning, comparative biology and taxonomic classification.</title>
        <authorList>
            <person name="Goeker M."/>
        </authorList>
    </citation>
    <scope>NUCLEOTIDE SEQUENCE [LARGE SCALE GENOMIC DNA]</scope>
    <source>
        <strain evidence="3 4">DSM 14914</strain>
    </source>
</reference>